<dbReference type="GO" id="GO:0006629">
    <property type="term" value="P:lipid metabolic process"/>
    <property type="evidence" value="ECO:0007669"/>
    <property type="project" value="UniProtKB-KW"/>
</dbReference>
<feature type="region of interest" description="Disordered" evidence="7">
    <location>
        <begin position="1"/>
        <end position="29"/>
    </location>
</feature>
<keyword evidence="4 8" id="KW-1133">Transmembrane helix</keyword>
<dbReference type="InterPro" id="IPR009617">
    <property type="entry name" value="Seipin"/>
</dbReference>
<evidence type="ECO:0000256" key="2">
    <source>
        <dbReference type="ARBA" id="ARBA00022692"/>
    </source>
</evidence>
<dbReference type="PANTHER" id="PTHR21212:SF0">
    <property type="entry name" value="SEIPIN"/>
    <property type="match status" value="1"/>
</dbReference>
<dbReference type="CDD" id="cd23995">
    <property type="entry name" value="Seipin_BSCL2_like"/>
    <property type="match status" value="1"/>
</dbReference>
<evidence type="ECO:0000256" key="6">
    <source>
        <dbReference type="ARBA" id="ARBA00023136"/>
    </source>
</evidence>
<sequence length="325" mass="35967">MASSYPVKAEPDDEKVDLSSPSSPSDDSSFTLPASVLLLIRLLRPVAPQLVPLFVFLTLIPIIVSLSLFSGCYVWKSVAVGWQTEVFLQYGDGIPPYAEFSLPQLSASQPYDVSLHLVIPASDSNYDLGNFMASLTLATPSNKTLATVRRPAIVLPPRKRHFFSSYPSLINLDIFLLTSFVPGTSKVSARVELGRHDEWRRLGRGEARELSVITASLKGTVLHKGVRGLVSRFPITFAAISSTTFFVVSMLVLAACLLPTIKWRLPSEEQTVIPSHPPRKTSREGKMFRSRKRQRVVYPGESRSQSSVRDSIYLPLSSTDFLLNL</sequence>
<keyword evidence="2 8" id="KW-0812">Transmembrane</keyword>
<evidence type="ECO:0008006" key="11">
    <source>
        <dbReference type="Google" id="ProtNLM"/>
    </source>
</evidence>
<dbReference type="AlphaFoldDB" id="A0A0C2ZY11"/>
<evidence type="ECO:0000256" key="1">
    <source>
        <dbReference type="ARBA" id="ARBA00004477"/>
    </source>
</evidence>
<keyword evidence="10" id="KW-1185">Reference proteome</keyword>
<dbReference type="Proteomes" id="UP000053989">
    <property type="component" value="Unassembled WGS sequence"/>
</dbReference>
<dbReference type="InParanoid" id="A0A0C2ZY11"/>
<evidence type="ECO:0000256" key="5">
    <source>
        <dbReference type="ARBA" id="ARBA00023098"/>
    </source>
</evidence>
<keyword evidence="3" id="KW-0256">Endoplasmic reticulum</keyword>
<comment type="subcellular location">
    <subcellularLocation>
        <location evidence="1">Endoplasmic reticulum membrane</location>
        <topology evidence="1">Multi-pass membrane protein</topology>
    </subcellularLocation>
</comment>
<accession>A0A0C2ZY11</accession>
<proteinExistence type="predicted"/>
<evidence type="ECO:0000313" key="10">
    <source>
        <dbReference type="Proteomes" id="UP000053989"/>
    </source>
</evidence>
<evidence type="ECO:0000256" key="4">
    <source>
        <dbReference type="ARBA" id="ARBA00022989"/>
    </source>
</evidence>
<dbReference type="STRING" id="1036808.A0A0C2ZY11"/>
<dbReference type="HOGENOM" id="CLU_064559_0_0_1"/>
<dbReference type="OrthoDB" id="3990054at2759"/>
<gene>
    <name evidence="9" type="ORF">SCLCIDRAFT_111241</name>
</gene>
<reference evidence="9 10" key="1">
    <citation type="submission" date="2014-04" db="EMBL/GenBank/DDBJ databases">
        <authorList>
            <consortium name="DOE Joint Genome Institute"/>
            <person name="Kuo A."/>
            <person name="Kohler A."/>
            <person name="Nagy L.G."/>
            <person name="Floudas D."/>
            <person name="Copeland A."/>
            <person name="Barry K.W."/>
            <person name="Cichocki N."/>
            <person name="Veneault-Fourrey C."/>
            <person name="LaButti K."/>
            <person name="Lindquist E.A."/>
            <person name="Lipzen A."/>
            <person name="Lundell T."/>
            <person name="Morin E."/>
            <person name="Murat C."/>
            <person name="Sun H."/>
            <person name="Tunlid A."/>
            <person name="Henrissat B."/>
            <person name="Grigoriev I.V."/>
            <person name="Hibbett D.S."/>
            <person name="Martin F."/>
            <person name="Nordberg H.P."/>
            <person name="Cantor M.N."/>
            <person name="Hua S.X."/>
        </authorList>
    </citation>
    <scope>NUCLEOTIDE SEQUENCE [LARGE SCALE GENOMIC DNA]</scope>
    <source>
        <strain evidence="9 10">Foug A</strain>
    </source>
</reference>
<name>A0A0C2ZY11_9AGAM</name>
<reference evidence="10" key="2">
    <citation type="submission" date="2015-01" db="EMBL/GenBank/DDBJ databases">
        <title>Evolutionary Origins and Diversification of the Mycorrhizal Mutualists.</title>
        <authorList>
            <consortium name="DOE Joint Genome Institute"/>
            <consortium name="Mycorrhizal Genomics Consortium"/>
            <person name="Kohler A."/>
            <person name="Kuo A."/>
            <person name="Nagy L.G."/>
            <person name="Floudas D."/>
            <person name="Copeland A."/>
            <person name="Barry K.W."/>
            <person name="Cichocki N."/>
            <person name="Veneault-Fourrey C."/>
            <person name="LaButti K."/>
            <person name="Lindquist E.A."/>
            <person name="Lipzen A."/>
            <person name="Lundell T."/>
            <person name="Morin E."/>
            <person name="Murat C."/>
            <person name="Riley R."/>
            <person name="Ohm R."/>
            <person name="Sun H."/>
            <person name="Tunlid A."/>
            <person name="Henrissat B."/>
            <person name="Grigoriev I.V."/>
            <person name="Hibbett D.S."/>
            <person name="Martin F."/>
        </authorList>
    </citation>
    <scope>NUCLEOTIDE SEQUENCE [LARGE SCALE GENOMIC DNA]</scope>
    <source>
        <strain evidence="10">Foug A</strain>
    </source>
</reference>
<organism evidence="9 10">
    <name type="scientific">Scleroderma citrinum Foug A</name>
    <dbReference type="NCBI Taxonomy" id="1036808"/>
    <lineage>
        <taxon>Eukaryota</taxon>
        <taxon>Fungi</taxon>
        <taxon>Dikarya</taxon>
        <taxon>Basidiomycota</taxon>
        <taxon>Agaricomycotina</taxon>
        <taxon>Agaricomycetes</taxon>
        <taxon>Agaricomycetidae</taxon>
        <taxon>Boletales</taxon>
        <taxon>Sclerodermatineae</taxon>
        <taxon>Sclerodermataceae</taxon>
        <taxon>Scleroderma</taxon>
    </lineage>
</organism>
<dbReference type="GO" id="GO:0140042">
    <property type="term" value="P:lipid droplet formation"/>
    <property type="evidence" value="ECO:0007669"/>
    <property type="project" value="UniProtKB-ARBA"/>
</dbReference>
<evidence type="ECO:0000256" key="3">
    <source>
        <dbReference type="ARBA" id="ARBA00022824"/>
    </source>
</evidence>
<keyword evidence="6 8" id="KW-0472">Membrane</keyword>
<dbReference type="Pfam" id="PF06775">
    <property type="entry name" value="Seipin"/>
    <property type="match status" value="1"/>
</dbReference>
<dbReference type="GO" id="GO:0005789">
    <property type="term" value="C:endoplasmic reticulum membrane"/>
    <property type="evidence" value="ECO:0007669"/>
    <property type="project" value="UniProtKB-SubCell"/>
</dbReference>
<evidence type="ECO:0000256" key="8">
    <source>
        <dbReference type="SAM" id="Phobius"/>
    </source>
</evidence>
<evidence type="ECO:0000313" key="9">
    <source>
        <dbReference type="EMBL" id="KIM66328.1"/>
    </source>
</evidence>
<feature type="compositionally biased region" description="Low complexity" evidence="7">
    <location>
        <begin position="19"/>
        <end position="29"/>
    </location>
</feature>
<evidence type="ECO:0000256" key="7">
    <source>
        <dbReference type="SAM" id="MobiDB-lite"/>
    </source>
</evidence>
<protein>
    <recommendedName>
        <fullName evidence="11">Seipin</fullName>
    </recommendedName>
</protein>
<feature type="transmembrane region" description="Helical" evidence="8">
    <location>
        <begin position="53"/>
        <end position="75"/>
    </location>
</feature>
<keyword evidence="5" id="KW-0443">Lipid metabolism</keyword>
<dbReference type="PANTHER" id="PTHR21212">
    <property type="entry name" value="BERNARDINELLI-SEIP CONGENITAL LIPODYSTROPHY 2 HOMOLOG BSCL2 PROTEIN"/>
    <property type="match status" value="1"/>
</dbReference>
<feature type="transmembrane region" description="Helical" evidence="8">
    <location>
        <begin position="235"/>
        <end position="258"/>
    </location>
</feature>
<dbReference type="EMBL" id="KN822018">
    <property type="protein sequence ID" value="KIM66328.1"/>
    <property type="molecule type" value="Genomic_DNA"/>
</dbReference>